<dbReference type="InterPro" id="IPR047640">
    <property type="entry name" value="RpiR-like"/>
</dbReference>
<evidence type="ECO:0000259" key="5">
    <source>
        <dbReference type="PROSITE" id="PS51464"/>
    </source>
</evidence>
<dbReference type="PANTHER" id="PTHR30514:SF21">
    <property type="entry name" value="RPIR-FAMILY TRANSCRIPTIONAL REGULATOR"/>
    <property type="match status" value="1"/>
</dbReference>
<keyword evidence="2" id="KW-0238">DNA-binding</keyword>
<dbReference type="Proteomes" id="UP001491552">
    <property type="component" value="Unassembled WGS sequence"/>
</dbReference>
<keyword evidence="3" id="KW-0804">Transcription</keyword>
<accession>A0ABV1G555</accession>
<dbReference type="SUPFAM" id="SSF46689">
    <property type="entry name" value="Homeodomain-like"/>
    <property type="match status" value="1"/>
</dbReference>
<dbReference type="Pfam" id="PF01380">
    <property type="entry name" value="SIS"/>
    <property type="match status" value="1"/>
</dbReference>
<evidence type="ECO:0000259" key="4">
    <source>
        <dbReference type="PROSITE" id="PS51071"/>
    </source>
</evidence>
<evidence type="ECO:0000313" key="6">
    <source>
        <dbReference type="EMBL" id="MEQ2510544.1"/>
    </source>
</evidence>
<keyword evidence="1" id="KW-0805">Transcription regulation</keyword>
<sequence>MSNYYILTNLLSDDERRVITSIVRHIELGGNKVGIQQIASENYVSTAFIMKLCKRLGFAGYSELYYNLAQSSGEGHRSSDPDPLCGLIDGYTPEQAEQFCKMLMQYKERKIFVVGEGFAEEVANYIVKRLAICGFMVFNHVHFYDYMLFREEANRQITSNVESSLIIAISQSGETEAIINDVREAESKGFSAICFTRRSDSKLARMSDLTFLVDASNQTLISAVPNQFFGKVILAFEELMGRLFR</sequence>
<dbReference type="PROSITE" id="PS51071">
    <property type="entry name" value="HTH_RPIR"/>
    <property type="match status" value="1"/>
</dbReference>
<protein>
    <submittedName>
        <fullName evidence="6">MurR/RpiR family transcriptional regulator</fullName>
    </submittedName>
</protein>
<evidence type="ECO:0000256" key="3">
    <source>
        <dbReference type="ARBA" id="ARBA00023163"/>
    </source>
</evidence>
<dbReference type="CDD" id="cd05013">
    <property type="entry name" value="SIS_RpiR"/>
    <property type="match status" value="1"/>
</dbReference>
<dbReference type="SUPFAM" id="SSF53697">
    <property type="entry name" value="SIS domain"/>
    <property type="match status" value="1"/>
</dbReference>
<dbReference type="PANTHER" id="PTHR30514">
    <property type="entry name" value="GLUCOKINASE"/>
    <property type="match status" value="1"/>
</dbReference>
<name>A0ABV1G555_9FIRM</name>
<feature type="domain" description="SIS" evidence="5">
    <location>
        <begin position="99"/>
        <end position="245"/>
    </location>
</feature>
<dbReference type="InterPro" id="IPR001347">
    <property type="entry name" value="SIS_dom"/>
</dbReference>
<dbReference type="InterPro" id="IPR000281">
    <property type="entry name" value="HTH_RpiR"/>
</dbReference>
<dbReference type="InterPro" id="IPR009057">
    <property type="entry name" value="Homeodomain-like_sf"/>
</dbReference>
<evidence type="ECO:0000256" key="2">
    <source>
        <dbReference type="ARBA" id="ARBA00023125"/>
    </source>
</evidence>
<dbReference type="InterPro" id="IPR036388">
    <property type="entry name" value="WH-like_DNA-bd_sf"/>
</dbReference>
<reference evidence="6 7" key="1">
    <citation type="submission" date="2024-03" db="EMBL/GenBank/DDBJ databases">
        <title>Human intestinal bacterial collection.</title>
        <authorList>
            <person name="Pauvert C."/>
            <person name="Hitch T.C.A."/>
            <person name="Clavel T."/>
        </authorList>
    </citation>
    <scope>NUCLEOTIDE SEQUENCE [LARGE SCALE GENOMIC DNA]</scope>
    <source>
        <strain evidence="6 7">CLA-AA-H192</strain>
    </source>
</reference>
<dbReference type="EMBL" id="JBBMFF010000166">
    <property type="protein sequence ID" value="MEQ2510544.1"/>
    <property type="molecule type" value="Genomic_DNA"/>
</dbReference>
<dbReference type="InterPro" id="IPR035472">
    <property type="entry name" value="RpiR-like_SIS"/>
</dbReference>
<comment type="caution">
    <text evidence="6">The sequence shown here is derived from an EMBL/GenBank/DDBJ whole genome shotgun (WGS) entry which is preliminary data.</text>
</comment>
<dbReference type="PROSITE" id="PS51464">
    <property type="entry name" value="SIS"/>
    <property type="match status" value="1"/>
</dbReference>
<keyword evidence="7" id="KW-1185">Reference proteome</keyword>
<dbReference type="RefSeq" id="WP_349135221.1">
    <property type="nucleotide sequence ID" value="NZ_JBBMFF010000166.1"/>
</dbReference>
<dbReference type="Pfam" id="PF01418">
    <property type="entry name" value="HTH_6"/>
    <property type="match status" value="1"/>
</dbReference>
<dbReference type="Gene3D" id="3.40.50.10490">
    <property type="entry name" value="Glucose-6-phosphate isomerase like protein, domain 1"/>
    <property type="match status" value="1"/>
</dbReference>
<organism evidence="6 7">
    <name type="scientific">Faecousia intestinalis</name>
    <dbReference type="NCBI Taxonomy" id="3133167"/>
    <lineage>
        <taxon>Bacteria</taxon>
        <taxon>Bacillati</taxon>
        <taxon>Bacillota</taxon>
        <taxon>Clostridia</taxon>
        <taxon>Eubacteriales</taxon>
        <taxon>Oscillospiraceae</taxon>
        <taxon>Faecousia</taxon>
    </lineage>
</organism>
<proteinExistence type="predicted"/>
<dbReference type="InterPro" id="IPR046348">
    <property type="entry name" value="SIS_dom_sf"/>
</dbReference>
<gene>
    <name evidence="6" type="ORF">WMO66_04650</name>
</gene>
<dbReference type="Gene3D" id="1.10.10.10">
    <property type="entry name" value="Winged helix-like DNA-binding domain superfamily/Winged helix DNA-binding domain"/>
    <property type="match status" value="1"/>
</dbReference>
<evidence type="ECO:0000313" key="7">
    <source>
        <dbReference type="Proteomes" id="UP001491552"/>
    </source>
</evidence>
<evidence type="ECO:0000256" key="1">
    <source>
        <dbReference type="ARBA" id="ARBA00023015"/>
    </source>
</evidence>
<feature type="domain" description="HTH rpiR-type" evidence="4">
    <location>
        <begin position="1"/>
        <end position="75"/>
    </location>
</feature>